<dbReference type="EMBL" id="JBHSAF010000014">
    <property type="protein sequence ID" value="MFC3914665.1"/>
    <property type="molecule type" value="Genomic_DNA"/>
</dbReference>
<dbReference type="Proteomes" id="UP001595692">
    <property type="component" value="Unassembled WGS sequence"/>
</dbReference>
<evidence type="ECO:0000313" key="2">
    <source>
        <dbReference type="Proteomes" id="UP001595692"/>
    </source>
</evidence>
<dbReference type="Gene3D" id="3.40.30.10">
    <property type="entry name" value="Glutaredoxin"/>
    <property type="match status" value="1"/>
</dbReference>
<protein>
    <submittedName>
        <fullName evidence="1">DsbA family protein</fullName>
    </submittedName>
</protein>
<accession>A0ABV8CR29</accession>
<reference evidence="2" key="1">
    <citation type="journal article" date="2019" name="Int. J. Syst. Evol. Microbiol.">
        <title>The Global Catalogue of Microorganisms (GCM) 10K type strain sequencing project: providing services to taxonomists for standard genome sequencing and annotation.</title>
        <authorList>
            <consortium name="The Broad Institute Genomics Platform"/>
            <consortium name="The Broad Institute Genome Sequencing Center for Infectious Disease"/>
            <person name="Wu L."/>
            <person name="Ma J."/>
        </authorList>
    </citation>
    <scope>NUCLEOTIDE SEQUENCE [LARGE SCALE GENOMIC DNA]</scope>
    <source>
        <strain evidence="2">CCUG 54939</strain>
    </source>
</reference>
<dbReference type="InterPro" id="IPR036249">
    <property type="entry name" value="Thioredoxin-like_sf"/>
</dbReference>
<proteinExistence type="predicted"/>
<evidence type="ECO:0000313" key="1">
    <source>
        <dbReference type="EMBL" id="MFC3914665.1"/>
    </source>
</evidence>
<name>A0ABV8CR29_9GAMM</name>
<dbReference type="RefSeq" id="WP_377153803.1">
    <property type="nucleotide sequence ID" value="NZ_JBHSAF010000014.1"/>
</dbReference>
<gene>
    <name evidence="1" type="ORF">ACFOSS_14525</name>
</gene>
<sequence length="220" mass="24463">MPAVDSATRLHFLYDPLCGWSYGAMPLLAIARQRNDMHIVLHGAGLWVGHRRPHFGTSLQAQLLFVDQQISVATGQCFGDRYLNRLLLDSHKYLDSEPPLRALLALDALGGDAVALLQEMQHAFFQHGEWLADTALLCDLAAKQQIDGTAFEHAMVRVDLLAHLQQTQHWLHRLQAPGFPAMGLETAGQLHPIDLRAFHGHSALFAEHLDGLMATPMHHV</sequence>
<organism evidence="1 2">
    <name type="scientific">Pseudaeromonas sharmana</name>
    <dbReference type="NCBI Taxonomy" id="328412"/>
    <lineage>
        <taxon>Bacteria</taxon>
        <taxon>Pseudomonadati</taxon>
        <taxon>Pseudomonadota</taxon>
        <taxon>Gammaproteobacteria</taxon>
        <taxon>Aeromonadales</taxon>
        <taxon>Aeromonadaceae</taxon>
        <taxon>Pseudaeromonas</taxon>
    </lineage>
</organism>
<dbReference type="SUPFAM" id="SSF52833">
    <property type="entry name" value="Thioredoxin-like"/>
    <property type="match status" value="1"/>
</dbReference>
<comment type="caution">
    <text evidence="1">The sequence shown here is derived from an EMBL/GenBank/DDBJ whole genome shotgun (WGS) entry which is preliminary data.</text>
</comment>
<keyword evidence="2" id="KW-1185">Reference proteome</keyword>